<proteinExistence type="predicted"/>
<keyword evidence="1" id="KW-1133">Transmembrane helix</keyword>
<evidence type="ECO:0000313" key="3">
    <source>
        <dbReference type="Proteomes" id="UP001600943"/>
    </source>
</evidence>
<gene>
    <name evidence="2" type="ORF">K040078D81_24460</name>
</gene>
<keyword evidence="1" id="KW-0472">Membrane</keyword>
<evidence type="ECO:0000256" key="1">
    <source>
        <dbReference type="SAM" id="Phobius"/>
    </source>
</evidence>
<keyword evidence="1" id="KW-0812">Transmembrane</keyword>
<reference evidence="2 3" key="1">
    <citation type="submission" date="2024-04" db="EMBL/GenBank/DDBJ databases">
        <title>Defined microbial consortia suppress multidrug-resistant proinflammatory Enterobacteriaceae via ecological control.</title>
        <authorList>
            <person name="Furuichi M."/>
            <person name="Kawaguchi T."/>
            <person name="Pust M."/>
            <person name="Yasuma K."/>
            <person name="Plichta D."/>
            <person name="Hasegawa N."/>
            <person name="Ohya T."/>
            <person name="Bhattarai S."/>
            <person name="Sasajima S."/>
            <person name="Aoto Y."/>
            <person name="Tuganbaev T."/>
            <person name="Yaginuma M."/>
            <person name="Ueda M."/>
            <person name="Okahashi N."/>
            <person name="Amafuji K."/>
            <person name="Kiridooshi Y."/>
            <person name="Sugita K."/>
            <person name="Strazar M."/>
            <person name="Skelly A."/>
            <person name="Suda W."/>
            <person name="Hattori M."/>
            <person name="Nakamoto N."/>
            <person name="Caballero S."/>
            <person name="Norman J."/>
            <person name="Olle B."/>
            <person name="Tanoue T."/>
            <person name="Arita M."/>
            <person name="Bucci V."/>
            <person name="Atarashi K."/>
            <person name="Xavier R."/>
            <person name="Honda K."/>
        </authorList>
    </citation>
    <scope>NUCLEOTIDE SEQUENCE [LARGE SCALE GENOMIC DNA]</scope>
    <source>
        <strain evidence="3">k04-0078-D8-1</strain>
    </source>
</reference>
<keyword evidence="3" id="KW-1185">Reference proteome</keyword>
<organism evidence="2 3">
    <name type="scientific">Blautia hominis</name>
    <dbReference type="NCBI Taxonomy" id="2025493"/>
    <lineage>
        <taxon>Bacteria</taxon>
        <taxon>Bacillati</taxon>
        <taxon>Bacillota</taxon>
        <taxon>Clostridia</taxon>
        <taxon>Lachnospirales</taxon>
        <taxon>Lachnospiraceae</taxon>
        <taxon>Blautia</taxon>
    </lineage>
</organism>
<name>A0ABQ0BA58_9FIRM</name>
<feature type="transmembrane region" description="Helical" evidence="1">
    <location>
        <begin position="6"/>
        <end position="34"/>
    </location>
</feature>
<protein>
    <submittedName>
        <fullName evidence="2">Uncharacterized protein</fullName>
    </submittedName>
</protein>
<evidence type="ECO:0000313" key="2">
    <source>
        <dbReference type="EMBL" id="GAA6408329.1"/>
    </source>
</evidence>
<accession>A0ABQ0BA58</accession>
<dbReference type="EMBL" id="BAABYW010000001">
    <property type="protein sequence ID" value="GAA6408329.1"/>
    <property type="molecule type" value="Genomic_DNA"/>
</dbReference>
<dbReference type="Proteomes" id="UP001600943">
    <property type="component" value="Unassembled WGS sequence"/>
</dbReference>
<sequence length="67" mass="7573">MEFATFAYLAGNVPACVIFAVPGILEWVLPALIYKGARNRKTRKVNPMIEQHYDAINQLNEQGYGFI</sequence>
<comment type="caution">
    <text evidence="2">The sequence shown here is derived from an EMBL/GenBank/DDBJ whole genome shotgun (WGS) entry which is preliminary data.</text>
</comment>